<evidence type="ECO:0000313" key="2">
    <source>
        <dbReference type="EMBL" id="CRZ35715.1"/>
    </source>
</evidence>
<dbReference type="Proteomes" id="UP000236497">
    <property type="component" value="Unassembled WGS sequence"/>
</dbReference>
<name>A0A0H5SKS2_HERHM</name>
<feature type="transmembrane region" description="Helical" evidence="1">
    <location>
        <begin position="6"/>
        <end position="26"/>
    </location>
</feature>
<keyword evidence="1" id="KW-0472">Membrane</keyword>
<organism evidence="2 3">
    <name type="scientific">Herbinix hemicellulosilytica</name>
    <dbReference type="NCBI Taxonomy" id="1564487"/>
    <lineage>
        <taxon>Bacteria</taxon>
        <taxon>Bacillati</taxon>
        <taxon>Bacillota</taxon>
        <taxon>Clostridia</taxon>
        <taxon>Lachnospirales</taxon>
        <taxon>Lachnospiraceae</taxon>
        <taxon>Herbinix</taxon>
    </lineage>
</organism>
<sequence>MNFIISNLATIVVGLLLVAIVAGIIIQMRNDRRKGKSLCVSKCSSCPMGSSCHKR</sequence>
<gene>
    <name evidence="2" type="ORF">HHT355_2532</name>
</gene>
<accession>A0A0H5SKS2</accession>
<reference evidence="2 3" key="1">
    <citation type="submission" date="2015-06" db="EMBL/GenBank/DDBJ databases">
        <authorList>
            <person name="Wibberg Daniel"/>
        </authorList>
    </citation>
    <scope>NUCLEOTIDE SEQUENCE [LARGE SCALE GENOMIC DNA]</scope>
    <source>
        <strain evidence="2 3">T3/55T</strain>
    </source>
</reference>
<dbReference type="AlphaFoldDB" id="A0A0H5SKS2"/>
<protein>
    <submittedName>
        <fullName evidence="2">Putative membrane protein</fullName>
    </submittedName>
</protein>
<proteinExistence type="predicted"/>
<dbReference type="RefSeq" id="WP_103203785.1">
    <property type="nucleotide sequence ID" value="NZ_CVTD020000027.1"/>
</dbReference>
<keyword evidence="1" id="KW-0812">Transmembrane</keyword>
<keyword evidence="1" id="KW-1133">Transmembrane helix</keyword>
<evidence type="ECO:0000256" key="1">
    <source>
        <dbReference type="SAM" id="Phobius"/>
    </source>
</evidence>
<evidence type="ECO:0000313" key="3">
    <source>
        <dbReference type="Proteomes" id="UP000236497"/>
    </source>
</evidence>
<dbReference type="EMBL" id="CVTD020000027">
    <property type="protein sequence ID" value="CRZ35715.1"/>
    <property type="molecule type" value="Genomic_DNA"/>
</dbReference>
<dbReference type="Pfam" id="PF12669">
    <property type="entry name" value="FeoB_associated"/>
    <property type="match status" value="1"/>
</dbReference>
<keyword evidence="3" id="KW-1185">Reference proteome</keyword>